<dbReference type="InterPro" id="IPR012001">
    <property type="entry name" value="Thiamin_PyroP_enz_TPP-bd_dom"/>
</dbReference>
<evidence type="ECO:0000259" key="4">
    <source>
        <dbReference type="Pfam" id="PF00205"/>
    </source>
</evidence>
<dbReference type="GO" id="GO:0030976">
    <property type="term" value="F:thiamine pyrophosphate binding"/>
    <property type="evidence" value="ECO:0007669"/>
    <property type="project" value="InterPro"/>
</dbReference>
<dbReference type="InterPro" id="IPR045229">
    <property type="entry name" value="TPP_enz"/>
</dbReference>
<feature type="domain" description="Thiamine pyrophosphate enzyme TPP-binding" evidence="5">
    <location>
        <begin position="394"/>
        <end position="538"/>
    </location>
</feature>
<evidence type="ECO:0000313" key="7">
    <source>
        <dbReference type="EMBL" id="RXH58118.1"/>
    </source>
</evidence>
<dbReference type="Pfam" id="PF02775">
    <property type="entry name" value="TPP_enzyme_C"/>
    <property type="match status" value="1"/>
</dbReference>
<dbReference type="PANTHER" id="PTHR18968:SF129">
    <property type="entry name" value="ACETOLACTATE SYNTHASE"/>
    <property type="match status" value="1"/>
</dbReference>
<dbReference type="Gene3D" id="3.40.50.1220">
    <property type="entry name" value="TPP-binding domain"/>
    <property type="match status" value="1"/>
</dbReference>
<dbReference type="GO" id="GO:0050660">
    <property type="term" value="F:flavin adenine dinucleotide binding"/>
    <property type="evidence" value="ECO:0007669"/>
    <property type="project" value="TreeGrafter"/>
</dbReference>
<proteinExistence type="inferred from homology"/>
<evidence type="ECO:0000256" key="1">
    <source>
        <dbReference type="ARBA" id="ARBA00007812"/>
    </source>
</evidence>
<dbReference type="GO" id="GO:0009097">
    <property type="term" value="P:isoleucine biosynthetic process"/>
    <property type="evidence" value="ECO:0007669"/>
    <property type="project" value="TreeGrafter"/>
</dbReference>
<evidence type="ECO:0000313" key="8">
    <source>
        <dbReference type="Proteomes" id="UP000289437"/>
    </source>
</evidence>
<evidence type="ECO:0000256" key="2">
    <source>
        <dbReference type="ARBA" id="ARBA00023052"/>
    </source>
</evidence>
<dbReference type="NCBIfam" id="NF006378">
    <property type="entry name" value="PRK08617.1"/>
    <property type="match status" value="1"/>
</dbReference>
<organism evidence="7 8">
    <name type="scientific">Granulicella sibirica</name>
    <dbReference type="NCBI Taxonomy" id="2479048"/>
    <lineage>
        <taxon>Bacteria</taxon>
        <taxon>Pseudomonadati</taxon>
        <taxon>Acidobacteriota</taxon>
        <taxon>Terriglobia</taxon>
        <taxon>Terriglobales</taxon>
        <taxon>Acidobacteriaceae</taxon>
        <taxon>Granulicella</taxon>
    </lineage>
</organism>
<dbReference type="RefSeq" id="WP_128912170.1">
    <property type="nucleotide sequence ID" value="NZ_RDSM01000001.1"/>
</dbReference>
<evidence type="ECO:0000259" key="5">
    <source>
        <dbReference type="Pfam" id="PF02775"/>
    </source>
</evidence>
<dbReference type="Proteomes" id="UP000289437">
    <property type="component" value="Unassembled WGS sequence"/>
</dbReference>
<dbReference type="GO" id="GO:0009099">
    <property type="term" value="P:L-valine biosynthetic process"/>
    <property type="evidence" value="ECO:0007669"/>
    <property type="project" value="TreeGrafter"/>
</dbReference>
<dbReference type="PANTHER" id="PTHR18968">
    <property type="entry name" value="THIAMINE PYROPHOSPHATE ENZYMES"/>
    <property type="match status" value="1"/>
</dbReference>
<reference evidence="8" key="2">
    <citation type="submission" date="2019-02" db="EMBL/GenBank/DDBJ databases">
        <title>Granulicella sibirica sp. nov., a psychrotolerant acidobacterium isolated from an organic soil layer in forested tundra, West Siberia.</title>
        <authorList>
            <person name="Oshkin I.Y."/>
            <person name="Kulichevskaya I.S."/>
            <person name="Rijpstra W.I.C."/>
            <person name="Sinninghe Damste J.S."/>
            <person name="Rakitin A.L."/>
            <person name="Ravin N.V."/>
            <person name="Dedysh S.N."/>
        </authorList>
    </citation>
    <scope>NUCLEOTIDE SEQUENCE [LARGE SCALE GENOMIC DNA]</scope>
    <source>
        <strain evidence="8">AF10</strain>
    </source>
</reference>
<dbReference type="GO" id="GO:0000287">
    <property type="term" value="F:magnesium ion binding"/>
    <property type="evidence" value="ECO:0007669"/>
    <property type="project" value="InterPro"/>
</dbReference>
<comment type="similarity">
    <text evidence="1 3">Belongs to the TPP enzyme family.</text>
</comment>
<dbReference type="EMBL" id="RDSM01000001">
    <property type="protein sequence ID" value="RXH58118.1"/>
    <property type="molecule type" value="Genomic_DNA"/>
</dbReference>
<dbReference type="SUPFAM" id="SSF52467">
    <property type="entry name" value="DHS-like NAD/FAD-binding domain"/>
    <property type="match status" value="1"/>
</dbReference>
<dbReference type="GO" id="GO:0003984">
    <property type="term" value="F:acetolactate synthase activity"/>
    <property type="evidence" value="ECO:0007669"/>
    <property type="project" value="InterPro"/>
</dbReference>
<dbReference type="OrthoDB" id="4494979at2"/>
<dbReference type="InterPro" id="IPR011766">
    <property type="entry name" value="TPP_enzyme_TPP-bd"/>
</dbReference>
<gene>
    <name evidence="7" type="ORF">GRAN_1428</name>
</gene>
<dbReference type="SUPFAM" id="SSF52518">
    <property type="entry name" value="Thiamin diphosphate-binding fold (THDP-binding)"/>
    <property type="match status" value="2"/>
</dbReference>
<protein>
    <submittedName>
        <fullName evidence="7">Acetolactate synthase, catabolic</fullName>
    </submittedName>
</protein>
<comment type="caution">
    <text evidence="7">The sequence shown here is derived from an EMBL/GenBank/DDBJ whole genome shotgun (WGS) entry which is preliminary data.</text>
</comment>
<dbReference type="AlphaFoldDB" id="A0A4Q0T7M6"/>
<dbReference type="GO" id="GO:0005948">
    <property type="term" value="C:acetolactate synthase complex"/>
    <property type="evidence" value="ECO:0007669"/>
    <property type="project" value="TreeGrafter"/>
</dbReference>
<dbReference type="CDD" id="cd07035">
    <property type="entry name" value="TPP_PYR_POX_like"/>
    <property type="match status" value="1"/>
</dbReference>
<dbReference type="GO" id="GO:0034077">
    <property type="term" value="P:butanediol metabolic process"/>
    <property type="evidence" value="ECO:0007669"/>
    <property type="project" value="InterPro"/>
</dbReference>
<dbReference type="PROSITE" id="PS00187">
    <property type="entry name" value="TPP_ENZYMES"/>
    <property type="match status" value="1"/>
</dbReference>
<dbReference type="FunFam" id="3.40.50.970:FF:000007">
    <property type="entry name" value="Acetolactate synthase"/>
    <property type="match status" value="1"/>
</dbReference>
<dbReference type="NCBIfam" id="TIGR02418">
    <property type="entry name" value="acolac_catab"/>
    <property type="match status" value="1"/>
</dbReference>
<sequence>MSQESAAPQKAKIGAEVVVEALERRGVKWIFGVPGAKIDSVFNALKDSAIQTVVCRHEQNAAFIAGGIGRMTGRAGVAIATSGPGSSNLVTGLATANTEGDPIVALGGAVGLEDRLKKIHQTLDSVNLCKPVTKYSVEVDSPRAVAEVMENAFRAAEGGRPGASFVSLPTDVMAAPAACEVLEPSLAPRLGAADAAAIQEAARLINKAKKPIVLLGMLASKVSNVDAIRRLLLDGKLPVVGTFQAAGAVSLTEFPNFAGRVWQTNNLPGDMALAHADLVVTIGYDPVEYWPSIWNRGKARPIIHIDVEGADIDNSYRPSVELVGDVGATVAALTPLIKHSGPDLEMSNLLVEIAREREEMARISAAKNGTPIHPLRIVNELQSLLSPDMSLCLDMGSFHLWIARNLHSFRARQILISNGQQTLGVALPWAIAATLVRPADKVVSISGDGGFMFSAMELETAVRLQSHLVHMVWIDGTYDMVATQERVKYGRASGIEFGPVDPVKYAEAFGATGMMIRSPDEIRPVMKQALDASGPVIVGIHVDYRDNHTLFESVDTRAIH</sequence>
<dbReference type="InterPro" id="IPR029061">
    <property type="entry name" value="THDP-binding"/>
</dbReference>
<dbReference type="InterPro" id="IPR012000">
    <property type="entry name" value="Thiamin_PyroP_enz_cen_dom"/>
</dbReference>
<feature type="domain" description="Thiamine pyrophosphate enzyme central" evidence="4">
    <location>
        <begin position="198"/>
        <end position="333"/>
    </location>
</feature>
<feature type="domain" description="Thiamine pyrophosphate enzyme N-terminal TPP-binding" evidence="6">
    <location>
        <begin position="14"/>
        <end position="126"/>
    </location>
</feature>
<evidence type="ECO:0000256" key="3">
    <source>
        <dbReference type="RuleBase" id="RU362132"/>
    </source>
</evidence>
<dbReference type="Gene3D" id="3.40.50.970">
    <property type="match status" value="2"/>
</dbReference>
<dbReference type="Pfam" id="PF02776">
    <property type="entry name" value="TPP_enzyme_N"/>
    <property type="match status" value="1"/>
</dbReference>
<dbReference type="InterPro" id="IPR029035">
    <property type="entry name" value="DHS-like_NAD/FAD-binding_dom"/>
</dbReference>
<dbReference type="InterPro" id="IPR000399">
    <property type="entry name" value="TPP-bd_CS"/>
</dbReference>
<evidence type="ECO:0000259" key="6">
    <source>
        <dbReference type="Pfam" id="PF02776"/>
    </source>
</evidence>
<keyword evidence="8" id="KW-1185">Reference proteome</keyword>
<dbReference type="InterPro" id="IPR012782">
    <property type="entry name" value="Acetolactate_synth_catblc"/>
</dbReference>
<dbReference type="Pfam" id="PF00205">
    <property type="entry name" value="TPP_enzyme_M"/>
    <property type="match status" value="1"/>
</dbReference>
<name>A0A4Q0T7M6_9BACT</name>
<accession>A0A4Q0T7M6</accession>
<keyword evidence="2 3" id="KW-0786">Thiamine pyrophosphate</keyword>
<reference evidence="7 8" key="1">
    <citation type="submission" date="2018-11" db="EMBL/GenBank/DDBJ databases">
        <authorList>
            <person name="Mardanov A.V."/>
            <person name="Ravin N.V."/>
            <person name="Dedysh S.N."/>
        </authorList>
    </citation>
    <scope>NUCLEOTIDE SEQUENCE [LARGE SCALE GENOMIC DNA]</scope>
    <source>
        <strain evidence="7 8">AF10</strain>
    </source>
</reference>